<gene>
    <name evidence="2" type="ORF">AABB31_09080</name>
</gene>
<evidence type="ECO:0008006" key="4">
    <source>
        <dbReference type="Google" id="ProtNLM"/>
    </source>
</evidence>
<dbReference type="Proteomes" id="UP001470809">
    <property type="component" value="Chromosome"/>
</dbReference>
<feature type="chain" id="PRO_5042848940" description="VPLPA-CTERM sorting domain-containing protein" evidence="1">
    <location>
        <begin position="28"/>
        <end position="254"/>
    </location>
</feature>
<dbReference type="EMBL" id="CP151767">
    <property type="protein sequence ID" value="WZU68994.1"/>
    <property type="molecule type" value="Genomic_DNA"/>
</dbReference>
<evidence type="ECO:0000256" key="1">
    <source>
        <dbReference type="SAM" id="SignalP"/>
    </source>
</evidence>
<protein>
    <recommendedName>
        <fullName evidence="4">VPLPA-CTERM sorting domain-containing protein</fullName>
    </recommendedName>
</protein>
<dbReference type="AlphaFoldDB" id="A0AAN0MCV4"/>
<proteinExistence type="predicted"/>
<evidence type="ECO:0000313" key="2">
    <source>
        <dbReference type="EMBL" id="WZU68994.1"/>
    </source>
</evidence>
<keyword evidence="1" id="KW-0732">Signal</keyword>
<keyword evidence="3" id="KW-1185">Reference proteome</keyword>
<feature type="signal peptide" evidence="1">
    <location>
        <begin position="1"/>
        <end position="27"/>
    </location>
</feature>
<reference evidence="2" key="1">
    <citation type="submission" date="2024-08" db="EMBL/GenBank/DDBJ databases">
        <title>Phylogenomic analyses of a clade within the roseobacter group suggest taxonomic reassignments of species of the genera Aestuariivita, Citreicella, Loktanella, Nautella, Pelagibaca, Ruegeria, Thalassobius, Thiobacimonas and Tropicibacter, and the proposal o.</title>
        <authorList>
            <person name="Jeon C.O."/>
        </authorList>
    </citation>
    <scope>NUCLEOTIDE SEQUENCE</scope>
    <source>
        <strain evidence="2">SS1-5</strain>
    </source>
</reference>
<dbReference type="RefSeq" id="WP_342078287.1">
    <property type="nucleotide sequence ID" value="NZ_CP151767.2"/>
</dbReference>
<accession>A0AAN0MCV4</accession>
<sequence length="254" mass="26726">MSTFRASKAFFKAVVFSALALGSAANAATLDISHKLEVEYETVDGVRSNTATYSTDFHGSLVTATYVDGTTESMIWTQTSQWTAGINSDDIGLRYRWWGFDLTAHRGLASLSFDLAASGVIFDAGYHEGEVGNTPTTSSGIPVHLNAFNSWNTADSSLIGSVHATYSGLVQMVGHAPGMDAFTRLLIDFTGLEGGGFLGAVTLALDLDVLEGGSEGISNVPLPPALLLLLAAVGALGLLQVLQKREPELVPARA</sequence>
<evidence type="ECO:0000313" key="3">
    <source>
        <dbReference type="Proteomes" id="UP001470809"/>
    </source>
</evidence>
<organism evidence="2 3">
    <name type="scientific">Yoonia rhodophyticola</name>
    <dbReference type="NCBI Taxonomy" id="3137370"/>
    <lineage>
        <taxon>Bacteria</taxon>
        <taxon>Pseudomonadati</taxon>
        <taxon>Pseudomonadota</taxon>
        <taxon>Alphaproteobacteria</taxon>
        <taxon>Rhodobacterales</taxon>
        <taxon>Paracoccaceae</taxon>
        <taxon>Yoonia</taxon>
    </lineage>
</organism>
<name>A0AAN0MCV4_9RHOB</name>
<dbReference type="KEGG" id="yrh:AABB31_09080"/>